<reference evidence="6" key="1">
    <citation type="submission" date="2011-05" db="EMBL/GenBank/DDBJ databases">
        <authorList>
            <person name="Richards S.R."/>
            <person name="Qu J."/>
            <person name="Jiang H."/>
            <person name="Jhangiani S.N."/>
            <person name="Agravi P."/>
            <person name="Goodspeed R."/>
            <person name="Gross S."/>
            <person name="Mandapat C."/>
            <person name="Jackson L."/>
            <person name="Mathew T."/>
            <person name="Pu L."/>
            <person name="Thornton R."/>
            <person name="Saada N."/>
            <person name="Wilczek-Boney K.B."/>
            <person name="Lee S."/>
            <person name="Kovar C."/>
            <person name="Wu Y."/>
            <person name="Scherer S.E."/>
            <person name="Worley K.C."/>
            <person name="Muzny D.M."/>
            <person name="Gibbs R."/>
        </authorList>
    </citation>
    <scope>NUCLEOTIDE SEQUENCE</scope>
    <source>
        <strain evidence="6">Brora</strain>
    </source>
</reference>
<feature type="region of interest" description="Disordered" evidence="3">
    <location>
        <begin position="1"/>
        <end position="21"/>
    </location>
</feature>
<feature type="domain" description="C2H2-type" evidence="4">
    <location>
        <begin position="400"/>
        <end position="421"/>
    </location>
</feature>
<dbReference type="InterPro" id="IPR013087">
    <property type="entry name" value="Znf_C2H2_type"/>
</dbReference>
<feature type="compositionally biased region" description="Polar residues" evidence="3">
    <location>
        <begin position="1"/>
        <end position="12"/>
    </location>
</feature>
<keyword evidence="2" id="KW-0539">Nucleus</keyword>
<evidence type="ECO:0000256" key="3">
    <source>
        <dbReference type="SAM" id="MobiDB-lite"/>
    </source>
</evidence>
<proteinExistence type="predicted"/>
<dbReference type="InterPro" id="IPR000637">
    <property type="entry name" value="HMGI/Y_DNA-bd_CS"/>
</dbReference>
<dbReference type="GO" id="GO:0005634">
    <property type="term" value="C:nucleus"/>
    <property type="evidence" value="ECO:0007669"/>
    <property type="project" value="UniProtKB-SubCell"/>
</dbReference>
<protein>
    <recommendedName>
        <fullName evidence="4">C2H2-type domain-containing protein</fullName>
    </recommendedName>
</protein>
<keyword evidence="6" id="KW-1185">Reference proteome</keyword>
<dbReference type="PROSITE" id="PS00028">
    <property type="entry name" value="ZINC_FINGER_C2H2_1"/>
    <property type="match status" value="1"/>
</dbReference>
<dbReference type="PROSITE" id="PS00354">
    <property type="entry name" value="HMGI_Y"/>
    <property type="match status" value="1"/>
</dbReference>
<dbReference type="HOGENOM" id="CLU_561794_0_0_1"/>
<sequence>MLKMQQESSGPETRSRRKHDTLYRLENTDFSNNFENVIDEQLLRENSQDFDNFSASSSTRSATEVGETDSFISNEIIMEKDSTEILQDIDLIETEIILENDPPETEIIQENDSPETEIIHENDSLETEIIQKVDATTPSPDELCGTPFKRGRGRPKKSVTPIDSTKPSNRGRQKKSVTSKDSIKPSNRGRPKKKDKDSTETEFIQDKDSTETEFIQDKDSIDREIIQEKDSKGIKLILRKNLTTDNTWAVQLDHIYAYLPNASNIEIEKTKNSDEREENYIWELNDELLQLDTGNSSNSPAVFSESFQEKKLRQTISQDDEDFSNNEDIKKSEIEMALKNLPDTVCEEEINLAGTLIAENVMPALKETPIKKTKQCRLIPTTTKRKIISVQNEGHKFIKCNYCQKEFNLRADLLCHNIVAHKEMLNTYKRKREKDEKVVMNTVKKPPIPVAFKCFKCGKKYEFEESQVKQNSRDIVKIQKPDFGVI</sequence>
<dbReference type="GO" id="GO:0006355">
    <property type="term" value="P:regulation of DNA-templated transcription"/>
    <property type="evidence" value="ECO:0007669"/>
    <property type="project" value="InterPro"/>
</dbReference>
<accession>T1JH55</accession>
<dbReference type="PRINTS" id="PR00929">
    <property type="entry name" value="ATHOOK"/>
</dbReference>
<organism evidence="5 6">
    <name type="scientific">Strigamia maritima</name>
    <name type="common">European centipede</name>
    <name type="synonym">Geophilus maritimus</name>
    <dbReference type="NCBI Taxonomy" id="126957"/>
    <lineage>
        <taxon>Eukaryota</taxon>
        <taxon>Metazoa</taxon>
        <taxon>Ecdysozoa</taxon>
        <taxon>Arthropoda</taxon>
        <taxon>Myriapoda</taxon>
        <taxon>Chilopoda</taxon>
        <taxon>Pleurostigmophora</taxon>
        <taxon>Geophilomorpha</taxon>
        <taxon>Linotaeniidae</taxon>
        <taxon>Strigamia</taxon>
    </lineage>
</organism>
<dbReference type="GO" id="GO:0003677">
    <property type="term" value="F:DNA binding"/>
    <property type="evidence" value="ECO:0007669"/>
    <property type="project" value="InterPro"/>
</dbReference>
<dbReference type="AlphaFoldDB" id="T1JH55"/>
<dbReference type="InterPro" id="IPR017956">
    <property type="entry name" value="AT_hook_DNA-bd_motif"/>
</dbReference>
<evidence type="ECO:0000313" key="5">
    <source>
        <dbReference type="EnsemblMetazoa" id="SMAR013185-PA"/>
    </source>
</evidence>
<feature type="region of interest" description="Disordered" evidence="3">
    <location>
        <begin position="132"/>
        <end position="211"/>
    </location>
</feature>
<dbReference type="EnsemblMetazoa" id="SMAR013185-RA">
    <property type="protein sequence ID" value="SMAR013185-PA"/>
    <property type="gene ID" value="SMAR013185"/>
</dbReference>
<comment type="subcellular location">
    <subcellularLocation>
        <location evidence="1">Nucleus</location>
    </subcellularLocation>
</comment>
<name>T1JH55_STRMM</name>
<dbReference type="Proteomes" id="UP000014500">
    <property type="component" value="Unassembled WGS sequence"/>
</dbReference>
<dbReference type="EMBL" id="JH432222">
    <property type="status" value="NOT_ANNOTATED_CDS"/>
    <property type="molecule type" value="Genomic_DNA"/>
</dbReference>
<feature type="compositionally biased region" description="Basic and acidic residues" evidence="3">
    <location>
        <begin position="194"/>
        <end position="211"/>
    </location>
</feature>
<reference evidence="5" key="2">
    <citation type="submission" date="2015-02" db="UniProtKB">
        <authorList>
            <consortium name="EnsemblMetazoa"/>
        </authorList>
    </citation>
    <scope>IDENTIFICATION</scope>
</reference>
<evidence type="ECO:0000313" key="6">
    <source>
        <dbReference type="Proteomes" id="UP000014500"/>
    </source>
</evidence>
<evidence type="ECO:0000256" key="1">
    <source>
        <dbReference type="ARBA" id="ARBA00004123"/>
    </source>
</evidence>
<evidence type="ECO:0000259" key="4">
    <source>
        <dbReference type="PROSITE" id="PS00028"/>
    </source>
</evidence>
<evidence type="ECO:0000256" key="2">
    <source>
        <dbReference type="ARBA" id="ARBA00023242"/>
    </source>
</evidence>